<dbReference type="Gene3D" id="3.40.30.10">
    <property type="entry name" value="Glutaredoxin"/>
    <property type="match status" value="1"/>
</dbReference>
<proteinExistence type="predicted"/>
<dbReference type="EMBL" id="JAPEVB010000003">
    <property type="protein sequence ID" value="KAJ4391824.1"/>
    <property type="molecule type" value="Genomic_DNA"/>
</dbReference>
<evidence type="ECO:0000313" key="4">
    <source>
        <dbReference type="Proteomes" id="UP001140453"/>
    </source>
</evidence>
<dbReference type="SUPFAM" id="SSF47616">
    <property type="entry name" value="GST C-terminal domain-like"/>
    <property type="match status" value="1"/>
</dbReference>
<dbReference type="Gene3D" id="1.20.1050.10">
    <property type="match status" value="1"/>
</dbReference>
<dbReference type="OrthoDB" id="4951845at2759"/>
<protein>
    <recommendedName>
        <fullName evidence="5">GST N-terminal domain-containing protein</fullName>
    </recommendedName>
</protein>
<gene>
    <name evidence="3" type="ORF">N0V93_005444</name>
</gene>
<dbReference type="Pfam" id="PF13409">
    <property type="entry name" value="GST_N_2"/>
    <property type="match status" value="1"/>
</dbReference>
<name>A0A9W8YTB5_9PEZI</name>
<accession>A0A9W8YTB5</accession>
<dbReference type="Proteomes" id="UP001140453">
    <property type="component" value="Unassembled WGS sequence"/>
</dbReference>
<dbReference type="InterPro" id="IPR036282">
    <property type="entry name" value="Glutathione-S-Trfase_C_sf"/>
</dbReference>
<evidence type="ECO:0000259" key="1">
    <source>
        <dbReference type="Pfam" id="PF13409"/>
    </source>
</evidence>
<dbReference type="InterPro" id="IPR054416">
    <property type="entry name" value="GST_UstS-like_C"/>
</dbReference>
<dbReference type="Pfam" id="PF22041">
    <property type="entry name" value="GST_C_7"/>
    <property type="match status" value="1"/>
</dbReference>
<reference evidence="3" key="1">
    <citation type="submission" date="2022-10" db="EMBL/GenBank/DDBJ databases">
        <title>Tapping the CABI collections for fungal endophytes: first genome assemblies for Collariella, Neodidymelliopsis, Ascochyta clinopodiicola, Didymella pomorum, Didymosphaeria variabile, Neocosmospora piperis and Neocucurbitaria cava.</title>
        <authorList>
            <person name="Hill R."/>
        </authorList>
    </citation>
    <scope>NUCLEOTIDE SEQUENCE</scope>
    <source>
        <strain evidence="3">IMI 355082</strain>
    </source>
</reference>
<dbReference type="InterPro" id="IPR004045">
    <property type="entry name" value="Glutathione_S-Trfase_N"/>
</dbReference>
<feature type="domain" description="GST N-terminal" evidence="1">
    <location>
        <begin position="20"/>
        <end position="86"/>
    </location>
</feature>
<evidence type="ECO:0000259" key="2">
    <source>
        <dbReference type="Pfam" id="PF22041"/>
    </source>
</evidence>
<keyword evidence="4" id="KW-1185">Reference proteome</keyword>
<sequence>MAATQKITFFDLASKDGTAWSLNPWKTRFLLNFKGLDYETEWLEYPNLKSRLEPHISASAYTIPTIAYNDGRYIMDSRVIVDVIEKDHPSPPLHLDSPYLKKLEEILAPQIMPALRGSYIPLVPKRLLNEASLEYWYRTREEKVGMKLDVLENTEGGEPGFAKAEPLLRQVTSWLKENDGPFFMGNTVSYADFVWAGFLIFFRRIGTDKFEPLLEKTGDPSLHLALLSAVEPWSKRDDH</sequence>
<organism evidence="3 4">
    <name type="scientific">Gnomoniopsis smithogilvyi</name>
    <dbReference type="NCBI Taxonomy" id="1191159"/>
    <lineage>
        <taxon>Eukaryota</taxon>
        <taxon>Fungi</taxon>
        <taxon>Dikarya</taxon>
        <taxon>Ascomycota</taxon>
        <taxon>Pezizomycotina</taxon>
        <taxon>Sordariomycetes</taxon>
        <taxon>Sordariomycetidae</taxon>
        <taxon>Diaporthales</taxon>
        <taxon>Gnomoniaceae</taxon>
        <taxon>Gnomoniopsis</taxon>
    </lineage>
</organism>
<evidence type="ECO:0000313" key="3">
    <source>
        <dbReference type="EMBL" id="KAJ4391824.1"/>
    </source>
</evidence>
<comment type="caution">
    <text evidence="3">The sequence shown here is derived from an EMBL/GenBank/DDBJ whole genome shotgun (WGS) entry which is preliminary data.</text>
</comment>
<evidence type="ECO:0008006" key="5">
    <source>
        <dbReference type="Google" id="ProtNLM"/>
    </source>
</evidence>
<dbReference type="InterPro" id="IPR036249">
    <property type="entry name" value="Thioredoxin-like_sf"/>
</dbReference>
<dbReference type="SUPFAM" id="SSF52833">
    <property type="entry name" value="Thioredoxin-like"/>
    <property type="match status" value="1"/>
</dbReference>
<feature type="domain" description="Glutathione S-transferase UstS-like C-terminal" evidence="2">
    <location>
        <begin position="106"/>
        <end position="206"/>
    </location>
</feature>
<dbReference type="AlphaFoldDB" id="A0A9W8YTB5"/>